<dbReference type="GO" id="GO:0015667">
    <property type="term" value="F:site-specific DNA-methyltransferase (cytosine-N4-specific) activity"/>
    <property type="evidence" value="ECO:0007669"/>
    <property type="project" value="UniProtKB-EC"/>
</dbReference>
<evidence type="ECO:0000256" key="5">
    <source>
        <dbReference type="ARBA" id="ARBA00022691"/>
    </source>
</evidence>
<reference evidence="9" key="1">
    <citation type="submission" date="2022-10" db="EMBL/GenBank/DDBJ databases">
        <authorList>
            <person name="Chen Y."/>
            <person name="Dougan E. K."/>
            <person name="Chan C."/>
            <person name="Rhodes N."/>
            <person name="Thang M."/>
        </authorList>
    </citation>
    <scope>NUCLEOTIDE SEQUENCE</scope>
</reference>
<dbReference type="EC" id="2.1.1.113" evidence="2"/>
<dbReference type="AlphaFoldDB" id="A0A9P1G2B0"/>
<dbReference type="OrthoDB" id="407003at2759"/>
<keyword evidence="8" id="KW-0732">Signal</keyword>
<keyword evidence="5" id="KW-0949">S-adenosyl-L-methionine</keyword>
<evidence type="ECO:0000313" key="10">
    <source>
        <dbReference type="EMBL" id="CAL1150713.1"/>
    </source>
</evidence>
<comment type="similarity">
    <text evidence="1">Belongs to the N(4)/N(6)-methyltransferase family. N(4) subfamily.</text>
</comment>
<name>A0A9P1G2B0_9DINO</name>
<dbReference type="InterPro" id="IPR029063">
    <property type="entry name" value="SAM-dependent_MTases_sf"/>
</dbReference>
<sequence>MAKRGTCRCWVALLLLQAISLHFGLDFAKRVGMPRRPKSNPRARDRAASLLQVDSPESIPTTRSWNRAPAKSLRLPADKGCCSFRVKRHWRWRQMIEEPLGVYEFCNSTGPPRFHAIFASAPGEEEFLGCFRTPRDAAVAWDRRARRAEWPVLNFPVDGEEEGPTLLQDRFTFYRSKGFPYPPTSAAWRRNQLQDLLKLNVTGVWRSQWMLQLDDLQRSPGDELCWSFHPHSFAVSKTKGANKEMGPVKKPSALETFSSNAGLMKSLRTCLERCGDPACSPETLRGECKFHDDSMIFQGGGSWIANFPATVAAAIYQRFAPGGVVYDACAGWGGRLLGARLGGVRKYIACEPSSKTFAGLEELSNLLSPLEVELHRCGSEDFDVEEEVDVAFTSPPYFNTEWYSDERTQSHVRFPTVEAWRNGFLQPMLAKMVTALRPGGHLILSVTTRRAHRRSGLDLEGDVHQIVEELGLVQEPTLTMLKTGTDNGRKGRPIFVWKKAAG</sequence>
<comment type="caution">
    <text evidence="9">The sequence shown here is derived from an EMBL/GenBank/DDBJ whole genome shotgun (WGS) entry which is preliminary data.</text>
</comment>
<feature type="chain" id="PRO_5043272594" description="site-specific DNA-methyltransferase (cytosine-N(4)-specific)" evidence="8">
    <location>
        <begin position="25"/>
        <end position="502"/>
    </location>
</feature>
<protein>
    <recommendedName>
        <fullName evidence="2">site-specific DNA-methyltransferase (cytosine-N(4)-specific)</fullName>
        <ecNumber evidence="2">2.1.1.113</ecNumber>
    </recommendedName>
</protein>
<dbReference type="EMBL" id="CAMXCT020002324">
    <property type="protein sequence ID" value="CAL1150713.1"/>
    <property type="molecule type" value="Genomic_DNA"/>
</dbReference>
<organism evidence="9">
    <name type="scientific">Cladocopium goreaui</name>
    <dbReference type="NCBI Taxonomy" id="2562237"/>
    <lineage>
        <taxon>Eukaryota</taxon>
        <taxon>Sar</taxon>
        <taxon>Alveolata</taxon>
        <taxon>Dinophyceae</taxon>
        <taxon>Suessiales</taxon>
        <taxon>Symbiodiniaceae</taxon>
        <taxon>Cladocopium</taxon>
    </lineage>
</organism>
<keyword evidence="11" id="KW-1185">Reference proteome</keyword>
<dbReference type="SUPFAM" id="SSF53335">
    <property type="entry name" value="S-adenosyl-L-methionine-dependent methyltransferases"/>
    <property type="match status" value="1"/>
</dbReference>
<comment type="catalytic activity">
    <reaction evidence="7">
        <text>a 2'-deoxycytidine in DNA + S-adenosyl-L-methionine = an N(4)-methyl-2'-deoxycytidine in DNA + S-adenosyl-L-homocysteine + H(+)</text>
        <dbReference type="Rhea" id="RHEA:16857"/>
        <dbReference type="Rhea" id="RHEA-COMP:11369"/>
        <dbReference type="Rhea" id="RHEA-COMP:13674"/>
        <dbReference type="ChEBI" id="CHEBI:15378"/>
        <dbReference type="ChEBI" id="CHEBI:57856"/>
        <dbReference type="ChEBI" id="CHEBI:59789"/>
        <dbReference type="ChEBI" id="CHEBI:85452"/>
        <dbReference type="ChEBI" id="CHEBI:137933"/>
        <dbReference type="EC" id="2.1.1.113"/>
    </reaction>
</comment>
<dbReference type="CDD" id="cd02440">
    <property type="entry name" value="AdoMet_MTases"/>
    <property type="match status" value="1"/>
</dbReference>
<evidence type="ECO:0000256" key="4">
    <source>
        <dbReference type="ARBA" id="ARBA00022679"/>
    </source>
</evidence>
<gene>
    <name evidence="9" type="ORF">C1SCF055_LOCUS23728</name>
</gene>
<evidence type="ECO:0000256" key="3">
    <source>
        <dbReference type="ARBA" id="ARBA00022603"/>
    </source>
</evidence>
<accession>A0A9P1G2B0</accession>
<dbReference type="PROSITE" id="PS00093">
    <property type="entry name" value="N4_MTASE"/>
    <property type="match status" value="1"/>
</dbReference>
<dbReference type="GO" id="GO:0032259">
    <property type="term" value="P:methylation"/>
    <property type="evidence" value="ECO:0007669"/>
    <property type="project" value="UniProtKB-KW"/>
</dbReference>
<keyword evidence="3" id="KW-0489">Methyltransferase</keyword>
<dbReference type="Proteomes" id="UP001152797">
    <property type="component" value="Unassembled WGS sequence"/>
</dbReference>
<evidence type="ECO:0000256" key="7">
    <source>
        <dbReference type="ARBA" id="ARBA00049120"/>
    </source>
</evidence>
<evidence type="ECO:0000313" key="9">
    <source>
        <dbReference type="EMBL" id="CAI3997338.1"/>
    </source>
</evidence>
<keyword evidence="4" id="KW-0808">Transferase</keyword>
<feature type="signal peptide" evidence="8">
    <location>
        <begin position="1"/>
        <end position="24"/>
    </location>
</feature>
<dbReference type="GO" id="GO:0009307">
    <property type="term" value="P:DNA restriction-modification system"/>
    <property type="evidence" value="ECO:0007669"/>
    <property type="project" value="UniProtKB-KW"/>
</dbReference>
<dbReference type="Gene3D" id="3.40.50.150">
    <property type="entry name" value="Vaccinia Virus protein VP39"/>
    <property type="match status" value="1"/>
</dbReference>
<reference evidence="10" key="2">
    <citation type="submission" date="2024-04" db="EMBL/GenBank/DDBJ databases">
        <authorList>
            <person name="Chen Y."/>
            <person name="Shah S."/>
            <person name="Dougan E. K."/>
            <person name="Thang M."/>
            <person name="Chan C."/>
        </authorList>
    </citation>
    <scope>NUCLEOTIDE SEQUENCE [LARGE SCALE GENOMIC DNA]</scope>
</reference>
<proteinExistence type="inferred from homology"/>
<evidence type="ECO:0000256" key="1">
    <source>
        <dbReference type="ARBA" id="ARBA00010203"/>
    </source>
</evidence>
<dbReference type="EMBL" id="CAMXCT030002324">
    <property type="protein sequence ID" value="CAL4784650.1"/>
    <property type="molecule type" value="Genomic_DNA"/>
</dbReference>
<evidence type="ECO:0000256" key="8">
    <source>
        <dbReference type="SAM" id="SignalP"/>
    </source>
</evidence>
<keyword evidence="6" id="KW-0680">Restriction system</keyword>
<dbReference type="InterPro" id="IPR017985">
    <property type="entry name" value="MeTrfase_CN4_CS"/>
</dbReference>
<dbReference type="GO" id="GO:0003677">
    <property type="term" value="F:DNA binding"/>
    <property type="evidence" value="ECO:0007669"/>
    <property type="project" value="InterPro"/>
</dbReference>
<evidence type="ECO:0000256" key="2">
    <source>
        <dbReference type="ARBA" id="ARBA00012185"/>
    </source>
</evidence>
<dbReference type="EMBL" id="CAMXCT010002324">
    <property type="protein sequence ID" value="CAI3997338.1"/>
    <property type="molecule type" value="Genomic_DNA"/>
</dbReference>
<evidence type="ECO:0000313" key="11">
    <source>
        <dbReference type="Proteomes" id="UP001152797"/>
    </source>
</evidence>
<evidence type="ECO:0000256" key="6">
    <source>
        <dbReference type="ARBA" id="ARBA00022747"/>
    </source>
</evidence>